<dbReference type="InterPro" id="IPR034113">
    <property type="entry name" value="SCP_GAPR1-like"/>
</dbReference>
<dbReference type="PRINTS" id="PR00837">
    <property type="entry name" value="V5TPXLIKE"/>
</dbReference>
<dbReference type="PANTHER" id="PTHR10334">
    <property type="entry name" value="CYSTEINE-RICH SECRETORY PROTEIN-RELATED"/>
    <property type="match status" value="1"/>
</dbReference>
<name>A0A8T0B6Q8_SILME</name>
<dbReference type="Gene3D" id="3.40.33.10">
    <property type="entry name" value="CAP"/>
    <property type="match status" value="2"/>
</dbReference>
<dbReference type="GO" id="GO:0005576">
    <property type="term" value="C:extracellular region"/>
    <property type="evidence" value="ECO:0007669"/>
    <property type="project" value="InterPro"/>
</dbReference>
<dbReference type="SUPFAM" id="SSF55797">
    <property type="entry name" value="PR-1-like"/>
    <property type="match status" value="2"/>
</dbReference>
<dbReference type="CDD" id="cd05382">
    <property type="entry name" value="CAP_GAPR1-like"/>
    <property type="match status" value="2"/>
</dbReference>
<dbReference type="AlphaFoldDB" id="A0A8T0B6Q8"/>
<reference evidence="3" key="1">
    <citation type="submission" date="2020-08" db="EMBL/GenBank/DDBJ databases">
        <title>Chromosome-level assembly of Southern catfish (Silurus meridionalis) provides insights into visual adaptation to the nocturnal and benthic lifestyles.</title>
        <authorList>
            <person name="Zhang Y."/>
            <person name="Wang D."/>
            <person name="Peng Z."/>
        </authorList>
    </citation>
    <scope>NUCLEOTIDE SEQUENCE</scope>
    <source>
        <strain evidence="3">SWU-2019-XX</strain>
        <tissue evidence="3">Muscle</tissue>
    </source>
</reference>
<dbReference type="Proteomes" id="UP000606274">
    <property type="component" value="Unassembled WGS sequence"/>
</dbReference>
<dbReference type="InterPro" id="IPR002413">
    <property type="entry name" value="V5_allergen-like"/>
</dbReference>
<dbReference type="InterPro" id="IPR001283">
    <property type="entry name" value="CRISP-related"/>
</dbReference>
<dbReference type="EMBL" id="JABFDY010000010">
    <property type="protein sequence ID" value="KAF7702376.1"/>
    <property type="molecule type" value="Genomic_DNA"/>
</dbReference>
<protein>
    <recommendedName>
        <fullName evidence="2">SCP domain-containing protein</fullName>
    </recommendedName>
</protein>
<sequence>MPCSLPQQAEKIIAASTRQGATRRIPSLAAMADAKFKANFLAKHNECRKKHGVPAVTISQDLCSSAQAWADHLLSTKALQHSKTNNGENLYYFRSSAPKALTGEEPVDSWYSEIKDYNFSKPGFQSNTGHFTQVVWKATTEIGVGLATDGKTVFVVGQYKPAGNISNPGYFQDNVLPAELVTQPTQAIGGEGPYSDKTLIFILLLLFTDESFKAKFLDKHNEYRKKHGVPPVTFSQDLCTTAQTWADHMLSIKTLKHSDTNDGENVYYCQSSVKTALVGEEPVTDWYNEIKDYDFSKPGDQPGTGHFTQVVWKATTEIGVGLATDGHTSFVVGQYKPAGNIINPGYYEENVLPAAEDGE</sequence>
<dbReference type="FunFam" id="3.40.33.10:FF:000002">
    <property type="entry name" value="Golgi-associated plant pathogenesis-related protein 1"/>
    <property type="match status" value="2"/>
</dbReference>
<keyword evidence="4" id="KW-1185">Reference proteome</keyword>
<feature type="domain" description="SCP" evidence="2">
    <location>
        <begin position="35"/>
        <end position="167"/>
    </location>
</feature>
<dbReference type="InterPro" id="IPR035940">
    <property type="entry name" value="CAP_sf"/>
</dbReference>
<dbReference type="PROSITE" id="PS01009">
    <property type="entry name" value="CRISP_1"/>
    <property type="match status" value="2"/>
</dbReference>
<comment type="caution">
    <text evidence="3">The sequence shown here is derived from an EMBL/GenBank/DDBJ whole genome shotgun (WGS) entry which is preliminary data.</text>
</comment>
<organism evidence="3 4">
    <name type="scientific">Silurus meridionalis</name>
    <name type="common">Southern catfish</name>
    <name type="synonym">Silurus soldatovi meridionalis</name>
    <dbReference type="NCBI Taxonomy" id="175797"/>
    <lineage>
        <taxon>Eukaryota</taxon>
        <taxon>Metazoa</taxon>
        <taxon>Chordata</taxon>
        <taxon>Craniata</taxon>
        <taxon>Vertebrata</taxon>
        <taxon>Euteleostomi</taxon>
        <taxon>Actinopterygii</taxon>
        <taxon>Neopterygii</taxon>
        <taxon>Teleostei</taxon>
        <taxon>Ostariophysi</taxon>
        <taxon>Siluriformes</taxon>
        <taxon>Siluridae</taxon>
        <taxon>Silurus</taxon>
    </lineage>
</organism>
<feature type="domain" description="SCP" evidence="2">
    <location>
        <begin position="211"/>
        <end position="343"/>
    </location>
</feature>
<comment type="similarity">
    <text evidence="1">Belongs to the CRISP family.</text>
</comment>
<dbReference type="InterPro" id="IPR018244">
    <property type="entry name" value="Allrgn_V5/Tpx1_CS"/>
</dbReference>
<proteinExistence type="inferred from homology"/>
<accession>A0A8T0B6Q8</accession>
<dbReference type="SMART" id="SM00198">
    <property type="entry name" value="SCP"/>
    <property type="match status" value="2"/>
</dbReference>
<evidence type="ECO:0000313" key="4">
    <source>
        <dbReference type="Proteomes" id="UP000606274"/>
    </source>
</evidence>
<evidence type="ECO:0000256" key="1">
    <source>
        <dbReference type="ARBA" id="ARBA00009923"/>
    </source>
</evidence>
<dbReference type="Pfam" id="PF00188">
    <property type="entry name" value="CAP"/>
    <property type="match status" value="2"/>
</dbReference>
<evidence type="ECO:0000313" key="3">
    <source>
        <dbReference type="EMBL" id="KAF7702376.1"/>
    </source>
</evidence>
<dbReference type="PRINTS" id="PR00838">
    <property type="entry name" value="V5ALLERGEN"/>
</dbReference>
<dbReference type="InterPro" id="IPR014044">
    <property type="entry name" value="CAP_dom"/>
</dbReference>
<evidence type="ECO:0000259" key="2">
    <source>
        <dbReference type="SMART" id="SM00198"/>
    </source>
</evidence>
<gene>
    <name evidence="3" type="ORF">HF521_001659</name>
</gene>